<dbReference type="Pfam" id="PF17765">
    <property type="entry name" value="MLTR_LBD"/>
    <property type="match status" value="1"/>
</dbReference>
<proteinExistence type="predicted"/>
<evidence type="ECO:0000313" key="2">
    <source>
        <dbReference type="EMBL" id="SDK53059.1"/>
    </source>
</evidence>
<evidence type="ECO:0000313" key="3">
    <source>
        <dbReference type="Proteomes" id="UP000199213"/>
    </source>
</evidence>
<name>A0A1G9CN99_ACTMZ</name>
<evidence type="ECO:0000259" key="1">
    <source>
        <dbReference type="SMART" id="SM00530"/>
    </source>
</evidence>
<dbReference type="SMART" id="SM00530">
    <property type="entry name" value="HTH_XRE"/>
    <property type="match status" value="1"/>
</dbReference>
<dbReference type="AlphaFoldDB" id="A0A1G9CN99"/>
<dbReference type="Gene3D" id="1.10.260.40">
    <property type="entry name" value="lambda repressor-like DNA-binding domains"/>
    <property type="match status" value="1"/>
</dbReference>
<organism evidence="2 3">
    <name type="scientific">Actinopolyspora mzabensis</name>
    <dbReference type="NCBI Taxonomy" id="995066"/>
    <lineage>
        <taxon>Bacteria</taxon>
        <taxon>Bacillati</taxon>
        <taxon>Actinomycetota</taxon>
        <taxon>Actinomycetes</taxon>
        <taxon>Actinopolysporales</taxon>
        <taxon>Actinopolysporaceae</taxon>
        <taxon>Actinopolyspora</taxon>
    </lineage>
</organism>
<dbReference type="Pfam" id="PF13560">
    <property type="entry name" value="HTH_31"/>
    <property type="match status" value="1"/>
</dbReference>
<sequence length="278" mass="31303">MSTTTIRGELGAFLRAARAQLTPADLGLNVHGSRRVRGLRREEVAAVSGVGLSWYTWLEQGRVATSRQVLDALASTLRLGEQQHRHVLALGGFQPGLQESTDSARLSALLAEWSRSPALLLDHRFDVHAVNEVHHTVWQSNPEVLEGTNLLLAMATEPDWRDVLVDEREVLYELFLRFRAQADLHPTDPRCHEVLRTLRNSRPDLAHYWECRDVRDSGTWPVLVTDGSGGRPRFDFTLLRTDGTSGSLLVQVPGNDETREWVRGRTSPGEVQNVRRRL</sequence>
<reference evidence="3" key="1">
    <citation type="submission" date="2016-10" db="EMBL/GenBank/DDBJ databases">
        <authorList>
            <person name="Varghese N."/>
            <person name="Submissions S."/>
        </authorList>
    </citation>
    <scope>NUCLEOTIDE SEQUENCE [LARGE SCALE GENOMIC DNA]</scope>
    <source>
        <strain evidence="3">DSM 45460</strain>
    </source>
</reference>
<dbReference type="Gene3D" id="3.30.450.180">
    <property type="match status" value="1"/>
</dbReference>
<accession>A0A1G9CN99</accession>
<dbReference type="GO" id="GO:0003677">
    <property type="term" value="F:DNA binding"/>
    <property type="evidence" value="ECO:0007669"/>
    <property type="project" value="InterPro"/>
</dbReference>
<keyword evidence="3" id="KW-1185">Reference proteome</keyword>
<dbReference type="Proteomes" id="UP000199213">
    <property type="component" value="Unassembled WGS sequence"/>
</dbReference>
<dbReference type="PANTHER" id="PTHR35010">
    <property type="entry name" value="BLL4672 PROTEIN-RELATED"/>
    <property type="match status" value="1"/>
</dbReference>
<dbReference type="EMBL" id="FNFM01000009">
    <property type="protein sequence ID" value="SDK53059.1"/>
    <property type="molecule type" value="Genomic_DNA"/>
</dbReference>
<protein>
    <submittedName>
        <fullName evidence="2">Helix-turn-helix domain-containing protein</fullName>
    </submittedName>
</protein>
<gene>
    <name evidence="2" type="ORF">SAMN04487820_1096</name>
</gene>
<dbReference type="InterPro" id="IPR001387">
    <property type="entry name" value="Cro/C1-type_HTH"/>
</dbReference>
<dbReference type="RefSeq" id="WP_176798007.1">
    <property type="nucleotide sequence ID" value="NZ_FNFM01000009.1"/>
</dbReference>
<dbReference type="CDD" id="cd00093">
    <property type="entry name" value="HTH_XRE"/>
    <property type="match status" value="1"/>
</dbReference>
<dbReference type="InterPro" id="IPR041413">
    <property type="entry name" value="MLTR_LBD"/>
</dbReference>
<dbReference type="PANTHER" id="PTHR35010:SF3">
    <property type="entry name" value="BLL4873 PROTEIN"/>
    <property type="match status" value="1"/>
</dbReference>
<feature type="domain" description="HTH cro/C1-type" evidence="1">
    <location>
        <begin position="13"/>
        <end position="84"/>
    </location>
</feature>
<dbReference type="InterPro" id="IPR010982">
    <property type="entry name" value="Lambda_DNA-bd_dom_sf"/>
</dbReference>
<dbReference type="SUPFAM" id="SSF47413">
    <property type="entry name" value="lambda repressor-like DNA-binding domains"/>
    <property type="match status" value="1"/>
</dbReference>